<reference evidence="5" key="1">
    <citation type="journal article" date="2019" name="Int. J. Syst. Evol. Microbiol.">
        <title>The Global Catalogue of Microorganisms (GCM) 10K type strain sequencing project: providing services to taxonomists for standard genome sequencing and annotation.</title>
        <authorList>
            <consortium name="The Broad Institute Genomics Platform"/>
            <consortium name="The Broad Institute Genome Sequencing Center for Infectious Disease"/>
            <person name="Wu L."/>
            <person name="Ma J."/>
        </authorList>
    </citation>
    <scope>NUCLEOTIDE SEQUENCE [LARGE SCALE GENOMIC DNA]</scope>
    <source>
        <strain evidence="5">JCM 17017</strain>
    </source>
</reference>
<name>A0ABP7JQ54_9PSEU</name>
<dbReference type="SMART" id="SM00530">
    <property type="entry name" value="HTH_XRE"/>
    <property type="match status" value="1"/>
</dbReference>
<dbReference type="PANTHER" id="PTHR43236:SF1">
    <property type="entry name" value="BLL7220 PROTEIN"/>
    <property type="match status" value="1"/>
</dbReference>
<dbReference type="CDD" id="cd00093">
    <property type="entry name" value="HTH_XRE"/>
    <property type="match status" value="1"/>
</dbReference>
<dbReference type="RefSeq" id="WP_237337559.1">
    <property type="nucleotide sequence ID" value="NZ_BAABCM010000019.1"/>
</dbReference>
<sequence>MNPRMLVMARESRGMTQKDLAQAAGVPQGTLSKAENGSTELSEDKLQRLADVLRYPRHVLEWTDPVYGFGSSSFYHRKQQTLPQTTLRKIQANVNFLSMRLRRLSSSIDIKAPFSVPCYDEGEYPSATEVARSIRARWMLPMGPIDSVIAMLESAGVYVVRRDLGSPRISAISVWRPGENPMMVLNEGMSADRERFTMCHELGHWVMHSEPPLEEGRAEREADDFAAELLMPAAEIRPQLHGIDLAKAAALKRYWKTAMSALIRRARDLEVITPSRYRSLCVQMSQHGFSRNEPVEVAREEPTVVDAMVRIHLAEHGYSRRELADVVGLRSDEFLGEFPGPAVGGLRRVQ</sequence>
<dbReference type="InterPro" id="IPR010359">
    <property type="entry name" value="IrrE_HExxH"/>
</dbReference>
<keyword evidence="5" id="KW-1185">Reference proteome</keyword>
<dbReference type="SUPFAM" id="SSF47413">
    <property type="entry name" value="lambda repressor-like DNA-binding domains"/>
    <property type="match status" value="1"/>
</dbReference>
<feature type="region of interest" description="Disordered" evidence="2">
    <location>
        <begin position="21"/>
        <end position="40"/>
    </location>
</feature>
<dbReference type="InterPro" id="IPR001387">
    <property type="entry name" value="Cro/C1-type_HTH"/>
</dbReference>
<feature type="compositionally biased region" description="Polar residues" evidence="2">
    <location>
        <begin position="29"/>
        <end position="40"/>
    </location>
</feature>
<dbReference type="Gene3D" id="1.10.260.40">
    <property type="entry name" value="lambda repressor-like DNA-binding domains"/>
    <property type="match status" value="1"/>
</dbReference>
<evidence type="ECO:0000313" key="5">
    <source>
        <dbReference type="Proteomes" id="UP001501624"/>
    </source>
</evidence>
<dbReference type="Pfam" id="PF06114">
    <property type="entry name" value="Peptidase_M78"/>
    <property type="match status" value="1"/>
</dbReference>
<evidence type="ECO:0000256" key="1">
    <source>
        <dbReference type="ARBA" id="ARBA00007227"/>
    </source>
</evidence>
<protein>
    <submittedName>
        <fullName evidence="4">ImmA/IrrE family metallo-endopeptidase</fullName>
    </submittedName>
</protein>
<dbReference type="Proteomes" id="UP001501624">
    <property type="component" value="Unassembled WGS sequence"/>
</dbReference>
<proteinExistence type="inferred from homology"/>
<dbReference type="PANTHER" id="PTHR43236">
    <property type="entry name" value="ANTITOXIN HIGA1"/>
    <property type="match status" value="1"/>
</dbReference>
<dbReference type="InterPro" id="IPR052345">
    <property type="entry name" value="Rad_response_metalloprotease"/>
</dbReference>
<comment type="similarity">
    <text evidence="1">Belongs to the short-chain fatty acyl-CoA assimilation regulator (ScfR) family.</text>
</comment>
<evidence type="ECO:0000259" key="3">
    <source>
        <dbReference type="PROSITE" id="PS50943"/>
    </source>
</evidence>
<gene>
    <name evidence="4" type="ORF">GCM10022380_81390</name>
</gene>
<dbReference type="Gene3D" id="1.10.10.2910">
    <property type="match status" value="1"/>
</dbReference>
<comment type="caution">
    <text evidence="4">The sequence shown here is derived from an EMBL/GenBank/DDBJ whole genome shotgun (WGS) entry which is preliminary data.</text>
</comment>
<feature type="domain" description="HTH cro/C1-type" evidence="3">
    <location>
        <begin position="6"/>
        <end position="60"/>
    </location>
</feature>
<dbReference type="InterPro" id="IPR010982">
    <property type="entry name" value="Lambda_DNA-bd_dom_sf"/>
</dbReference>
<organism evidence="4 5">
    <name type="scientific">Amycolatopsis tucumanensis</name>
    <dbReference type="NCBI Taxonomy" id="401106"/>
    <lineage>
        <taxon>Bacteria</taxon>
        <taxon>Bacillati</taxon>
        <taxon>Actinomycetota</taxon>
        <taxon>Actinomycetes</taxon>
        <taxon>Pseudonocardiales</taxon>
        <taxon>Pseudonocardiaceae</taxon>
        <taxon>Amycolatopsis</taxon>
    </lineage>
</organism>
<dbReference type="Pfam" id="PF01381">
    <property type="entry name" value="HTH_3"/>
    <property type="match status" value="1"/>
</dbReference>
<evidence type="ECO:0000313" key="4">
    <source>
        <dbReference type="EMBL" id="GAA3851079.1"/>
    </source>
</evidence>
<dbReference type="EMBL" id="BAABCM010000019">
    <property type="protein sequence ID" value="GAA3851079.1"/>
    <property type="molecule type" value="Genomic_DNA"/>
</dbReference>
<accession>A0ABP7JQ54</accession>
<dbReference type="PROSITE" id="PS50943">
    <property type="entry name" value="HTH_CROC1"/>
    <property type="match status" value="1"/>
</dbReference>
<evidence type="ECO:0000256" key="2">
    <source>
        <dbReference type="SAM" id="MobiDB-lite"/>
    </source>
</evidence>